<dbReference type="Proteomes" id="UP001652660">
    <property type="component" value="Chromosome 5c"/>
</dbReference>
<dbReference type="PANTHER" id="PTHR45786:SF78">
    <property type="entry name" value="ATP-DEPENDENT DNA HELICASE"/>
    <property type="match status" value="1"/>
</dbReference>
<dbReference type="GeneID" id="140007177"/>
<organism evidence="3 4">
    <name type="scientific">Coffea arabica</name>
    <name type="common">Arabian coffee</name>
    <dbReference type="NCBI Taxonomy" id="13443"/>
    <lineage>
        <taxon>Eukaryota</taxon>
        <taxon>Viridiplantae</taxon>
        <taxon>Streptophyta</taxon>
        <taxon>Embryophyta</taxon>
        <taxon>Tracheophyta</taxon>
        <taxon>Spermatophyta</taxon>
        <taxon>Magnoliopsida</taxon>
        <taxon>eudicotyledons</taxon>
        <taxon>Gunneridae</taxon>
        <taxon>Pentapetalae</taxon>
        <taxon>asterids</taxon>
        <taxon>lamiids</taxon>
        <taxon>Gentianales</taxon>
        <taxon>Rubiaceae</taxon>
        <taxon>Ixoroideae</taxon>
        <taxon>Gardenieae complex</taxon>
        <taxon>Bertiereae - Coffeeae clade</taxon>
        <taxon>Coffeeae</taxon>
        <taxon>Coffea</taxon>
    </lineage>
</organism>
<dbReference type="Pfam" id="PF14214">
    <property type="entry name" value="Helitron_like_N"/>
    <property type="match status" value="1"/>
</dbReference>
<feature type="domain" description="Helitron helicase-like" evidence="2">
    <location>
        <begin position="547"/>
        <end position="597"/>
    </location>
</feature>
<keyword evidence="3" id="KW-1185">Reference proteome</keyword>
<sequence>MAPAKKAEFLRSLREARAEKKKQKNPRSHIHKVPPACVESTVCFAYGHDRPSGNEDQPPVVSNTLENRECLLPVESVVTGRGEFCYTPDVSNLLSDHASPSSKTNMPPRSASYVNEETSSFPASNFNQPTATSARQRRKKNRNTPLHPSSAISAHSKKRCNSSTMRTENAGRKRRRGQPNLSLVNNIPNESLALPDSPPCGHCGAKRFHLEPPNFCCAGGEISVVAPPMPYDLKRLFIGSDEESFHFRNNARTYNNNLGFTSFAAKYDSELTKNTKGVYTFRVQGQVYHFLNGLLRSDDRASRIQLYFFDTDEELAKRVAASDKLRATTLRLLMRILSDNPYAKFFRNLSHIPNINNLNIVLCCYPALDQRVYNLPSASQVAAIWTENQDESDHTGAHIQVYTHSNNSYRIKHYYGCYDPLQYPILFPRGECGWHPGVKRARKRKRREDSCDEDINIHPSSVDSASSLLDHEQRVDGYVKIETSRLDFHRNRQNNIRSEVLQGVLDSISIGQTNASKVGRRTILPASFIGGPRDMRRRYLDAMSLVQKPDLLARVFRAKFELLKSEVLNKQIFGEVAAYVYVIEFQKRGFPHAHMLLILKLEYKLLNPESYDRVVCAKIPDRSKHPHLYSLIVKHMIHGPCGDMDRTCPCMKDGRCKNHYPKNFCSQTTHAEDSNNNYAHYN</sequence>
<dbReference type="InterPro" id="IPR025476">
    <property type="entry name" value="Helitron_helicase-like"/>
</dbReference>
<evidence type="ECO:0000313" key="3">
    <source>
        <dbReference type="Proteomes" id="UP001652660"/>
    </source>
</evidence>
<feature type="compositionally biased region" description="Polar residues" evidence="1">
    <location>
        <begin position="96"/>
        <end position="134"/>
    </location>
</feature>
<evidence type="ECO:0000256" key="1">
    <source>
        <dbReference type="SAM" id="MobiDB-lite"/>
    </source>
</evidence>
<gene>
    <name evidence="4" type="primary">LOC140007177</name>
</gene>
<feature type="region of interest" description="Disordered" evidence="1">
    <location>
        <begin position="96"/>
        <end position="182"/>
    </location>
</feature>
<evidence type="ECO:0000313" key="4">
    <source>
        <dbReference type="RefSeq" id="XP_071905966.1"/>
    </source>
</evidence>
<evidence type="ECO:0000259" key="2">
    <source>
        <dbReference type="Pfam" id="PF14214"/>
    </source>
</evidence>
<dbReference type="PANTHER" id="PTHR45786">
    <property type="entry name" value="DNA BINDING PROTEIN-LIKE"/>
    <property type="match status" value="1"/>
</dbReference>
<protein>
    <recommendedName>
        <fullName evidence="2">Helitron helicase-like domain-containing protein</fullName>
    </recommendedName>
</protein>
<name>A0ABM4UFA7_COFAR</name>
<accession>A0ABM4UFA7</accession>
<dbReference type="RefSeq" id="XP_071905966.1">
    <property type="nucleotide sequence ID" value="XM_072049865.1"/>
</dbReference>
<proteinExistence type="predicted"/>
<feature type="compositionally biased region" description="Polar residues" evidence="1">
    <location>
        <begin position="143"/>
        <end position="153"/>
    </location>
</feature>
<reference evidence="4" key="1">
    <citation type="submission" date="2025-08" db="UniProtKB">
        <authorList>
            <consortium name="RefSeq"/>
        </authorList>
    </citation>
    <scope>IDENTIFICATION</scope>
    <source>
        <tissue evidence="4">Leaves</tissue>
    </source>
</reference>